<evidence type="ECO:0000256" key="2">
    <source>
        <dbReference type="ARBA" id="ARBA00022516"/>
    </source>
</evidence>
<comment type="subcellular location">
    <subcellularLocation>
        <location evidence="7">Cytoplasm</location>
    </subcellularLocation>
</comment>
<gene>
    <name evidence="7" type="primary">acpP</name>
    <name evidence="9" type="ORF">CLOSTHATH_03592</name>
</gene>
<dbReference type="EMBL" id="ACIO01000301">
    <property type="protein sequence ID" value="EFC98209.1"/>
    <property type="molecule type" value="Genomic_DNA"/>
</dbReference>
<evidence type="ECO:0000256" key="5">
    <source>
        <dbReference type="ARBA" id="ARBA00023098"/>
    </source>
</evidence>
<evidence type="ECO:0000256" key="3">
    <source>
        <dbReference type="ARBA" id="ARBA00022553"/>
    </source>
</evidence>
<protein>
    <recommendedName>
        <fullName evidence="7">Acyl carrier protein</fullName>
        <shortName evidence="7">ACP</shortName>
    </recommendedName>
</protein>
<dbReference type="GO" id="GO:0016020">
    <property type="term" value="C:membrane"/>
    <property type="evidence" value="ECO:0007669"/>
    <property type="project" value="GOC"/>
</dbReference>
<keyword evidence="7" id="KW-0963">Cytoplasm</keyword>
<dbReference type="PROSITE" id="PS00012">
    <property type="entry name" value="PHOSPHOPANTETHEINE"/>
    <property type="match status" value="1"/>
</dbReference>
<dbReference type="HAMAP" id="MF_01217">
    <property type="entry name" value="Acyl_carrier"/>
    <property type="match status" value="1"/>
</dbReference>
<proteinExistence type="inferred from homology"/>
<dbReference type="InterPro" id="IPR036736">
    <property type="entry name" value="ACP-like_sf"/>
</dbReference>
<dbReference type="GO" id="GO:0005829">
    <property type="term" value="C:cytosol"/>
    <property type="evidence" value="ECO:0007669"/>
    <property type="project" value="TreeGrafter"/>
</dbReference>
<dbReference type="InterPro" id="IPR003231">
    <property type="entry name" value="ACP"/>
</dbReference>
<sequence length="105" mass="12232">MIFDGNLLKLGLKFKPPDSHRRRIKGGMNMYKQLKELVTQYVDVSPESITRDSRFVEDLGFDSLDFIAMIGDIEEHFQIETDISDLLEIKTVDDMFRYIERVAVS</sequence>
<accession>D3AJ02</accession>
<feature type="domain" description="Carrier" evidence="8">
    <location>
        <begin position="28"/>
        <end position="103"/>
    </location>
</feature>
<dbReference type="HOGENOM" id="CLU_108696_5_0_9"/>
<keyword evidence="3 7" id="KW-0597">Phosphoprotein</keyword>
<evidence type="ECO:0000256" key="6">
    <source>
        <dbReference type="ARBA" id="ARBA00023160"/>
    </source>
</evidence>
<evidence type="ECO:0000256" key="1">
    <source>
        <dbReference type="ARBA" id="ARBA00022450"/>
    </source>
</evidence>
<dbReference type="GO" id="GO:0009245">
    <property type="term" value="P:lipid A biosynthetic process"/>
    <property type="evidence" value="ECO:0007669"/>
    <property type="project" value="TreeGrafter"/>
</dbReference>
<reference evidence="9 10" key="1">
    <citation type="submission" date="2010-01" db="EMBL/GenBank/DDBJ databases">
        <authorList>
            <person name="Weinstock G."/>
            <person name="Sodergren E."/>
            <person name="Clifton S."/>
            <person name="Fulton L."/>
            <person name="Fulton B."/>
            <person name="Courtney L."/>
            <person name="Fronick C."/>
            <person name="Harrison M."/>
            <person name="Strong C."/>
            <person name="Farmer C."/>
            <person name="Delahaunty K."/>
            <person name="Markovic C."/>
            <person name="Hall O."/>
            <person name="Minx P."/>
            <person name="Tomlinson C."/>
            <person name="Mitreva M."/>
            <person name="Nelson J."/>
            <person name="Hou S."/>
            <person name="Wollam A."/>
            <person name="Pepin K.H."/>
            <person name="Johnson M."/>
            <person name="Bhonagiri V."/>
            <person name="Nash W.E."/>
            <person name="Warren W."/>
            <person name="Chinwalla A."/>
            <person name="Mardis E.R."/>
            <person name="Wilson R.K."/>
        </authorList>
    </citation>
    <scope>NUCLEOTIDE SEQUENCE [LARGE SCALE GENOMIC DNA]</scope>
    <source>
        <strain evidence="9 10">DSM 13479</strain>
    </source>
</reference>
<comment type="pathway">
    <text evidence="7">Lipid metabolism; fatty acid biosynthesis.</text>
</comment>
<dbReference type="GO" id="GO:0000036">
    <property type="term" value="F:acyl carrier activity"/>
    <property type="evidence" value="ECO:0007669"/>
    <property type="project" value="UniProtKB-UniRule"/>
</dbReference>
<keyword evidence="2 7" id="KW-0444">Lipid biosynthesis</keyword>
<keyword evidence="4 7" id="KW-0276">Fatty acid metabolism</keyword>
<feature type="modified residue" description="O-(pantetheine 4'-phosphoryl)serine" evidence="7">
    <location>
        <position position="63"/>
    </location>
</feature>
<comment type="similarity">
    <text evidence="7">Belongs to the acyl carrier protein (ACP) family.</text>
</comment>
<organism evidence="9 10">
    <name type="scientific">Hungatella hathewayi DSM 13479</name>
    <dbReference type="NCBI Taxonomy" id="566550"/>
    <lineage>
        <taxon>Bacteria</taxon>
        <taxon>Bacillati</taxon>
        <taxon>Bacillota</taxon>
        <taxon>Clostridia</taxon>
        <taxon>Lachnospirales</taxon>
        <taxon>Lachnospiraceae</taxon>
        <taxon>Hungatella</taxon>
    </lineage>
</organism>
<dbReference type="Gene3D" id="1.10.1200.10">
    <property type="entry name" value="ACP-like"/>
    <property type="match status" value="1"/>
</dbReference>
<dbReference type="AlphaFoldDB" id="D3AJ02"/>
<dbReference type="Proteomes" id="UP000004968">
    <property type="component" value="Unassembled WGS sequence"/>
</dbReference>
<name>D3AJ02_9FIRM</name>
<evidence type="ECO:0000256" key="4">
    <source>
        <dbReference type="ARBA" id="ARBA00022832"/>
    </source>
</evidence>
<keyword evidence="5 7" id="KW-0443">Lipid metabolism</keyword>
<comment type="function">
    <text evidence="7">Carrier of the growing fatty acid chain in fatty acid biosynthesis.</text>
</comment>
<dbReference type="UniPathway" id="UPA00094"/>
<keyword evidence="1 7" id="KW-0596">Phosphopantetheine</keyword>
<dbReference type="Pfam" id="PF00550">
    <property type="entry name" value="PP-binding"/>
    <property type="match status" value="1"/>
</dbReference>
<evidence type="ECO:0000313" key="10">
    <source>
        <dbReference type="Proteomes" id="UP000004968"/>
    </source>
</evidence>
<dbReference type="SUPFAM" id="SSF47336">
    <property type="entry name" value="ACP-like"/>
    <property type="match status" value="1"/>
</dbReference>
<comment type="PTM">
    <text evidence="7">4'-phosphopantetheine is transferred from CoA to a specific serine of apo-ACP by AcpS. This modification is essential for activity because fatty acids are bound in thioester linkage to the sulfhydryl of the prosthetic group.</text>
</comment>
<dbReference type="InterPro" id="IPR006162">
    <property type="entry name" value="Ppantetheine_attach_site"/>
</dbReference>
<evidence type="ECO:0000256" key="7">
    <source>
        <dbReference type="HAMAP-Rule" id="MF_01217"/>
    </source>
</evidence>
<dbReference type="GO" id="GO:0000035">
    <property type="term" value="F:acyl binding"/>
    <property type="evidence" value="ECO:0007669"/>
    <property type="project" value="TreeGrafter"/>
</dbReference>
<evidence type="ECO:0000259" key="8">
    <source>
        <dbReference type="PROSITE" id="PS50075"/>
    </source>
</evidence>
<comment type="caution">
    <text evidence="9">The sequence shown here is derived from an EMBL/GenBank/DDBJ whole genome shotgun (WGS) entry which is preliminary data.</text>
</comment>
<evidence type="ECO:0000313" key="9">
    <source>
        <dbReference type="EMBL" id="EFC98209.1"/>
    </source>
</evidence>
<dbReference type="PROSITE" id="PS50075">
    <property type="entry name" value="CARRIER"/>
    <property type="match status" value="1"/>
</dbReference>
<dbReference type="PANTHER" id="PTHR20863:SF76">
    <property type="entry name" value="CARRIER DOMAIN-CONTAINING PROTEIN"/>
    <property type="match status" value="1"/>
</dbReference>
<dbReference type="PANTHER" id="PTHR20863">
    <property type="entry name" value="ACYL CARRIER PROTEIN"/>
    <property type="match status" value="1"/>
</dbReference>
<dbReference type="InterPro" id="IPR009081">
    <property type="entry name" value="PP-bd_ACP"/>
</dbReference>
<keyword evidence="6 7" id="KW-0275">Fatty acid biosynthesis</keyword>